<sequence>MKRLLSFFVGVLTIILLLTGLSLTMSAQKDSGSTGKLVIYNWGDYIDPDLLKEFTAETGIQVDYQTFDSNESMYTKIKQGGTTYDIAVPSEYMISKMIEEDMLLPIDHHQITGMENLGKEFINQSFDPGNKFSVPYFWGTLGIIYNTKMVKEAPLEWEDLWKEEYRNNIMLIDGAREGMGIGLQSLGYSLNSQNPNELHEAAEKLYQLTPNIKAIVADEIKGYMIQGEAAVAVSFSGEASEMLDGNEDLVYVVPSKGSNLWFDNIVIPKTAKNIDGAHAFISFMLRPENALRNAEYVGYSTPNNVAKAMLDEETREDQAFYPSGETLDNLEVYDNLGKELLGDYNDLYLQFKMYRK</sequence>
<proteinExistence type="predicted"/>
<comment type="subcellular location">
    <subcellularLocation>
        <location evidence="1">Periplasm</location>
    </subcellularLocation>
</comment>
<evidence type="ECO:0000313" key="6">
    <source>
        <dbReference type="EMBL" id="NKZ20503.1"/>
    </source>
</evidence>
<evidence type="ECO:0000256" key="4">
    <source>
        <dbReference type="ARBA" id="ARBA00022764"/>
    </source>
</evidence>
<dbReference type="EMBL" id="JAAXPR010000010">
    <property type="protein sequence ID" value="NKZ20503.1"/>
    <property type="molecule type" value="Genomic_DNA"/>
</dbReference>
<dbReference type="RefSeq" id="WP_168549257.1">
    <property type="nucleotide sequence ID" value="NZ_JAAXPR010000010.1"/>
</dbReference>
<dbReference type="GO" id="GO:0019808">
    <property type="term" value="F:polyamine binding"/>
    <property type="evidence" value="ECO:0007669"/>
    <property type="project" value="InterPro"/>
</dbReference>
<organism evidence="6 7">
    <name type="scientific">Streptococcus ovuberis</name>
    <dbReference type="NCBI Taxonomy" id="1936207"/>
    <lineage>
        <taxon>Bacteria</taxon>
        <taxon>Bacillati</taxon>
        <taxon>Bacillota</taxon>
        <taxon>Bacilli</taxon>
        <taxon>Lactobacillales</taxon>
        <taxon>Streptococcaceae</taxon>
        <taxon>Streptococcus</taxon>
    </lineage>
</organism>
<keyword evidence="7" id="KW-1185">Reference proteome</keyword>
<evidence type="ECO:0000256" key="3">
    <source>
        <dbReference type="ARBA" id="ARBA00022729"/>
    </source>
</evidence>
<protein>
    <submittedName>
        <fullName evidence="6">ABC transporter substrate-binding protein</fullName>
    </submittedName>
</protein>
<dbReference type="Proteomes" id="UP000522720">
    <property type="component" value="Unassembled WGS sequence"/>
</dbReference>
<keyword evidence="2" id="KW-0813">Transport</keyword>
<comment type="caution">
    <text evidence="6">The sequence shown here is derived from an EMBL/GenBank/DDBJ whole genome shotgun (WGS) entry which is preliminary data.</text>
</comment>
<dbReference type="InterPro" id="IPR006059">
    <property type="entry name" value="SBP"/>
</dbReference>
<dbReference type="GO" id="GO:0042597">
    <property type="term" value="C:periplasmic space"/>
    <property type="evidence" value="ECO:0007669"/>
    <property type="project" value="UniProtKB-SubCell"/>
</dbReference>
<dbReference type="AlphaFoldDB" id="A0A7X6MZX9"/>
<dbReference type="PANTHER" id="PTHR30222">
    <property type="entry name" value="SPERMIDINE/PUTRESCINE-BINDING PERIPLASMIC PROTEIN"/>
    <property type="match status" value="1"/>
</dbReference>
<feature type="binding site" evidence="5">
    <location>
        <position position="92"/>
    </location>
    <ligand>
        <name>spermidine</name>
        <dbReference type="ChEBI" id="CHEBI:57834"/>
    </ligand>
</feature>
<evidence type="ECO:0000256" key="1">
    <source>
        <dbReference type="ARBA" id="ARBA00004418"/>
    </source>
</evidence>
<gene>
    <name evidence="6" type="ORF">HF992_06565</name>
</gene>
<keyword evidence="3" id="KW-0732">Signal</keyword>
<dbReference type="Gene3D" id="3.40.190.10">
    <property type="entry name" value="Periplasmic binding protein-like II"/>
    <property type="match status" value="2"/>
</dbReference>
<dbReference type="InterPro" id="IPR001188">
    <property type="entry name" value="Sperm_putr-bd"/>
</dbReference>
<dbReference type="GO" id="GO:0015846">
    <property type="term" value="P:polyamine transport"/>
    <property type="evidence" value="ECO:0007669"/>
    <property type="project" value="InterPro"/>
</dbReference>
<reference evidence="6 7" key="1">
    <citation type="submission" date="2020-04" db="EMBL/GenBank/DDBJ databases">
        <title>MicrobeNet Type strains.</title>
        <authorList>
            <person name="Nicholson A.C."/>
        </authorList>
    </citation>
    <scope>NUCLEOTIDE SEQUENCE [LARGE SCALE GENOMIC DNA]</scope>
    <source>
        <strain evidence="6 7">CCUG 69612</strain>
    </source>
</reference>
<evidence type="ECO:0000313" key="7">
    <source>
        <dbReference type="Proteomes" id="UP000522720"/>
    </source>
</evidence>
<dbReference type="Pfam" id="PF13416">
    <property type="entry name" value="SBP_bac_8"/>
    <property type="match status" value="1"/>
</dbReference>
<dbReference type="PANTHER" id="PTHR30222:SF17">
    <property type="entry name" value="SPERMIDINE_PUTRESCINE-BINDING PERIPLASMIC PROTEIN"/>
    <property type="match status" value="1"/>
</dbReference>
<keyword evidence="4" id="KW-0574">Periplasm</keyword>
<evidence type="ECO:0000256" key="5">
    <source>
        <dbReference type="PIRSR" id="PIRSR019574-1"/>
    </source>
</evidence>
<name>A0A7X6MZX9_9STRE</name>
<dbReference type="PRINTS" id="PR00909">
    <property type="entry name" value="SPERMDNBNDNG"/>
</dbReference>
<evidence type="ECO:0000256" key="2">
    <source>
        <dbReference type="ARBA" id="ARBA00022448"/>
    </source>
</evidence>
<accession>A0A7X6MZX9</accession>
<dbReference type="CDD" id="cd13663">
    <property type="entry name" value="PBP2_PotD_PotF_like_2"/>
    <property type="match status" value="1"/>
</dbReference>
<dbReference type="PIRSF" id="PIRSF019574">
    <property type="entry name" value="Periplasmic_polyamine_BP"/>
    <property type="match status" value="1"/>
</dbReference>
<dbReference type="SUPFAM" id="SSF53850">
    <property type="entry name" value="Periplasmic binding protein-like II"/>
    <property type="match status" value="1"/>
</dbReference>